<accession>A0A2K1KNQ8</accession>
<sequence length="101" mass="11651">MTRKKALNKDKKIPTMSFNQRATLGRSELHSCTKNARHTLAKYQPKNKSNHLEKEDSVFASYNSSLGHPKAIWSSKLLYKGRIYPYYIHSTSFVHGIILNK</sequence>
<gene>
    <name evidence="1" type="ORF">PHYPA_006309</name>
</gene>
<name>A0A2K1KNQ8_PHYPA</name>
<dbReference type="Gramene" id="Pp3c4_16429V3.1">
    <property type="protein sequence ID" value="Pp3c4_16429V3.1"/>
    <property type="gene ID" value="Pp3c4_16429"/>
</dbReference>
<dbReference type="EnsemblPlants" id="Pp3c4_16429V3.1">
    <property type="protein sequence ID" value="Pp3c4_16429V3.1"/>
    <property type="gene ID" value="Pp3c4_16429"/>
</dbReference>
<keyword evidence="3" id="KW-1185">Reference proteome</keyword>
<protein>
    <submittedName>
        <fullName evidence="1 2">Uncharacterized protein</fullName>
    </submittedName>
</protein>
<evidence type="ECO:0000313" key="2">
    <source>
        <dbReference type="EnsemblPlants" id="Pp3c4_16429V3.1"/>
    </source>
</evidence>
<dbReference type="AlphaFoldDB" id="A0A2K1KNQ8"/>
<dbReference type="Proteomes" id="UP000006727">
    <property type="component" value="Chromosome 4"/>
</dbReference>
<dbReference type="InParanoid" id="A0A2K1KNQ8"/>
<reference evidence="1 3" key="1">
    <citation type="journal article" date="2008" name="Science">
        <title>The Physcomitrella genome reveals evolutionary insights into the conquest of land by plants.</title>
        <authorList>
            <person name="Rensing S."/>
            <person name="Lang D."/>
            <person name="Zimmer A."/>
            <person name="Terry A."/>
            <person name="Salamov A."/>
            <person name="Shapiro H."/>
            <person name="Nishiyama T."/>
            <person name="Perroud P.-F."/>
            <person name="Lindquist E."/>
            <person name="Kamisugi Y."/>
            <person name="Tanahashi T."/>
            <person name="Sakakibara K."/>
            <person name="Fujita T."/>
            <person name="Oishi K."/>
            <person name="Shin-I T."/>
            <person name="Kuroki Y."/>
            <person name="Toyoda A."/>
            <person name="Suzuki Y."/>
            <person name="Hashimoto A."/>
            <person name="Yamaguchi K."/>
            <person name="Sugano A."/>
            <person name="Kohara Y."/>
            <person name="Fujiyama A."/>
            <person name="Anterola A."/>
            <person name="Aoki S."/>
            <person name="Ashton N."/>
            <person name="Barbazuk W.B."/>
            <person name="Barker E."/>
            <person name="Bennetzen J."/>
            <person name="Bezanilla M."/>
            <person name="Blankenship R."/>
            <person name="Cho S.H."/>
            <person name="Dutcher S."/>
            <person name="Estelle M."/>
            <person name="Fawcett J.A."/>
            <person name="Gundlach H."/>
            <person name="Hanada K."/>
            <person name="Heyl A."/>
            <person name="Hicks K.A."/>
            <person name="Hugh J."/>
            <person name="Lohr M."/>
            <person name="Mayer K."/>
            <person name="Melkozernov A."/>
            <person name="Murata T."/>
            <person name="Nelson D."/>
            <person name="Pils B."/>
            <person name="Prigge M."/>
            <person name="Reiss B."/>
            <person name="Renner T."/>
            <person name="Rombauts S."/>
            <person name="Rushton P."/>
            <person name="Sanderfoot A."/>
            <person name="Schween G."/>
            <person name="Shiu S.-H."/>
            <person name="Stueber K."/>
            <person name="Theodoulou F.L."/>
            <person name="Tu H."/>
            <person name="Van de Peer Y."/>
            <person name="Verrier P.J."/>
            <person name="Waters E."/>
            <person name="Wood A."/>
            <person name="Yang L."/>
            <person name="Cove D."/>
            <person name="Cuming A."/>
            <person name="Hasebe M."/>
            <person name="Lucas S."/>
            <person name="Mishler D.B."/>
            <person name="Reski R."/>
            <person name="Grigoriev I."/>
            <person name="Quatrano R.S."/>
            <person name="Boore J.L."/>
        </authorList>
    </citation>
    <scope>NUCLEOTIDE SEQUENCE [LARGE SCALE GENOMIC DNA]</scope>
    <source>
        <strain evidence="2 3">cv. Gransden 2004</strain>
    </source>
</reference>
<evidence type="ECO:0000313" key="1">
    <source>
        <dbReference type="EMBL" id="PNR55412.1"/>
    </source>
</evidence>
<organism evidence="1">
    <name type="scientific">Physcomitrium patens</name>
    <name type="common">Spreading-leaved earth moss</name>
    <name type="synonym">Physcomitrella patens</name>
    <dbReference type="NCBI Taxonomy" id="3218"/>
    <lineage>
        <taxon>Eukaryota</taxon>
        <taxon>Viridiplantae</taxon>
        <taxon>Streptophyta</taxon>
        <taxon>Embryophyta</taxon>
        <taxon>Bryophyta</taxon>
        <taxon>Bryophytina</taxon>
        <taxon>Bryopsida</taxon>
        <taxon>Funariidae</taxon>
        <taxon>Funariales</taxon>
        <taxon>Funariaceae</taxon>
        <taxon>Physcomitrium</taxon>
    </lineage>
</organism>
<evidence type="ECO:0000313" key="3">
    <source>
        <dbReference type="Proteomes" id="UP000006727"/>
    </source>
</evidence>
<proteinExistence type="predicted"/>
<reference evidence="2" key="3">
    <citation type="submission" date="2020-12" db="UniProtKB">
        <authorList>
            <consortium name="EnsemblPlants"/>
        </authorList>
    </citation>
    <scope>IDENTIFICATION</scope>
</reference>
<dbReference type="EMBL" id="ABEU02000004">
    <property type="protein sequence ID" value="PNR55412.1"/>
    <property type="molecule type" value="Genomic_DNA"/>
</dbReference>
<reference evidence="1 3" key="2">
    <citation type="journal article" date="2018" name="Plant J.">
        <title>The Physcomitrella patens chromosome-scale assembly reveals moss genome structure and evolution.</title>
        <authorList>
            <person name="Lang D."/>
            <person name="Ullrich K.K."/>
            <person name="Murat F."/>
            <person name="Fuchs J."/>
            <person name="Jenkins J."/>
            <person name="Haas F.B."/>
            <person name="Piednoel M."/>
            <person name="Gundlach H."/>
            <person name="Van Bel M."/>
            <person name="Meyberg R."/>
            <person name="Vives C."/>
            <person name="Morata J."/>
            <person name="Symeonidi A."/>
            <person name="Hiss M."/>
            <person name="Muchero W."/>
            <person name="Kamisugi Y."/>
            <person name="Saleh O."/>
            <person name="Blanc G."/>
            <person name="Decker E.L."/>
            <person name="van Gessel N."/>
            <person name="Grimwood J."/>
            <person name="Hayes R.D."/>
            <person name="Graham S.W."/>
            <person name="Gunter L.E."/>
            <person name="McDaniel S.F."/>
            <person name="Hoernstein S.N.W."/>
            <person name="Larsson A."/>
            <person name="Li F.W."/>
            <person name="Perroud P.F."/>
            <person name="Phillips J."/>
            <person name="Ranjan P."/>
            <person name="Rokshar D.S."/>
            <person name="Rothfels C.J."/>
            <person name="Schneider L."/>
            <person name="Shu S."/>
            <person name="Stevenson D.W."/>
            <person name="Thummler F."/>
            <person name="Tillich M."/>
            <person name="Villarreal Aguilar J.C."/>
            <person name="Widiez T."/>
            <person name="Wong G.K."/>
            <person name="Wymore A."/>
            <person name="Zhang Y."/>
            <person name="Zimmer A.D."/>
            <person name="Quatrano R.S."/>
            <person name="Mayer K.F.X."/>
            <person name="Goodstein D."/>
            <person name="Casacuberta J.M."/>
            <person name="Vandepoele K."/>
            <person name="Reski R."/>
            <person name="Cuming A.C."/>
            <person name="Tuskan G.A."/>
            <person name="Maumus F."/>
            <person name="Salse J."/>
            <person name="Schmutz J."/>
            <person name="Rensing S.A."/>
        </authorList>
    </citation>
    <scope>NUCLEOTIDE SEQUENCE [LARGE SCALE GENOMIC DNA]</scope>
    <source>
        <strain evidence="2 3">cv. Gransden 2004</strain>
    </source>
</reference>